<evidence type="ECO:0000256" key="11">
    <source>
        <dbReference type="ARBA" id="ARBA00023276"/>
    </source>
</evidence>
<evidence type="ECO:0000256" key="6">
    <source>
        <dbReference type="ARBA" id="ARBA00022723"/>
    </source>
</evidence>
<evidence type="ECO:0000256" key="12">
    <source>
        <dbReference type="SAM" id="Phobius"/>
    </source>
</evidence>
<dbReference type="NCBIfam" id="TIGR01332">
    <property type="entry name" value="cyt_b559_alpha"/>
    <property type="match status" value="1"/>
</dbReference>
<organism evidence="15">
    <name type="scientific">Kryptoperidinium triquetrum</name>
    <name type="common">Dinoflagellate</name>
    <name type="synonym">Heterocapsa triquetra</name>
    <dbReference type="NCBI Taxonomy" id="66468"/>
    <lineage>
        <taxon>Eukaryota</taxon>
        <taxon>Sar</taxon>
        <taxon>Alveolata</taxon>
        <taxon>Dinophyceae</taxon>
        <taxon>Peridiniales</taxon>
        <taxon>Kryptoperidiniaceae</taxon>
        <taxon>Kryptoperidinium</taxon>
    </lineage>
</organism>
<evidence type="ECO:0000256" key="3">
    <source>
        <dbReference type="ARBA" id="ARBA00022531"/>
    </source>
</evidence>
<dbReference type="GO" id="GO:0009767">
    <property type="term" value="P:photosynthetic electron transport chain"/>
    <property type="evidence" value="ECO:0007669"/>
    <property type="project" value="InterPro"/>
</dbReference>
<keyword evidence="15" id="KW-0934">Plastid</keyword>
<geneLocation type="chloroplast" evidence="15"/>
<dbReference type="GO" id="GO:0046872">
    <property type="term" value="F:metal ion binding"/>
    <property type="evidence" value="ECO:0007669"/>
    <property type="project" value="UniProtKB-KW"/>
</dbReference>
<keyword evidence="7" id="KW-0249">Electron transport</keyword>
<dbReference type="Pfam" id="PF00283">
    <property type="entry name" value="Cytochrom_B559"/>
    <property type="match status" value="1"/>
</dbReference>
<keyword evidence="2" id="KW-0813">Transport</keyword>
<feature type="transmembrane region" description="Helical" evidence="12">
    <location>
        <begin position="20"/>
        <end position="42"/>
    </location>
</feature>
<evidence type="ECO:0000256" key="1">
    <source>
        <dbReference type="ARBA" id="ARBA00004370"/>
    </source>
</evidence>
<keyword evidence="8 12" id="KW-1133">Transmembrane helix</keyword>
<evidence type="ECO:0000256" key="5">
    <source>
        <dbReference type="ARBA" id="ARBA00022692"/>
    </source>
</evidence>
<keyword evidence="3" id="KW-0602">Photosynthesis</keyword>
<keyword evidence="9" id="KW-0408">Iron</keyword>
<keyword evidence="6" id="KW-0479">Metal-binding</keyword>
<evidence type="ECO:0000259" key="14">
    <source>
        <dbReference type="Pfam" id="PF00284"/>
    </source>
</evidence>
<gene>
    <name evidence="15" type="primary">psbE</name>
</gene>
<feature type="domain" description="Photosystem II cytochrome b559 N-terminal" evidence="13">
    <location>
        <begin position="4"/>
        <end position="32"/>
    </location>
</feature>
<dbReference type="PANTHER" id="PTHR33391">
    <property type="entry name" value="CYTOCHROME B559 SUBUNIT BETA-RELATED"/>
    <property type="match status" value="1"/>
</dbReference>
<comment type="subcellular location">
    <subcellularLocation>
        <location evidence="1">Membrane</location>
    </subcellularLocation>
</comment>
<accession>C6G430</accession>
<evidence type="ECO:0000256" key="2">
    <source>
        <dbReference type="ARBA" id="ARBA00022448"/>
    </source>
</evidence>
<evidence type="ECO:0000256" key="7">
    <source>
        <dbReference type="ARBA" id="ARBA00022982"/>
    </source>
</evidence>
<reference evidence="15" key="1">
    <citation type="journal article" date="2009" name="Gene">
        <title>Substitutional editing of Heterocapsa triquetra chloroplast transcripts and a folding model for its divergent chloroplast 16S rRNA.</title>
        <authorList>
            <person name="Dang Y."/>
            <person name="Green B.R."/>
        </authorList>
    </citation>
    <scope>NUCLEOTIDE SEQUENCE</scope>
</reference>
<evidence type="ECO:0000256" key="8">
    <source>
        <dbReference type="ARBA" id="ARBA00022989"/>
    </source>
</evidence>
<dbReference type="InterPro" id="IPR013081">
    <property type="entry name" value="PSII_cyt_b559_N"/>
</dbReference>
<keyword evidence="11" id="KW-0604">Photosystem II</keyword>
<dbReference type="InterPro" id="IPR037025">
    <property type="entry name" value="PSII_cyt_b559_asu_sf"/>
</dbReference>
<keyword evidence="4" id="KW-0349">Heme</keyword>
<evidence type="ECO:0000256" key="10">
    <source>
        <dbReference type="ARBA" id="ARBA00023136"/>
    </source>
</evidence>
<dbReference type="AlphaFoldDB" id="C6G430"/>
<keyword evidence="10 12" id="KW-0472">Membrane</keyword>
<dbReference type="PANTHER" id="PTHR33391:SF9">
    <property type="entry name" value="CYTOCHROME B559 SUBUNIT BETA-RELATED"/>
    <property type="match status" value="1"/>
</dbReference>
<dbReference type="Gene3D" id="1.20.5.860">
    <property type="entry name" value="Photosystem II cytochrome b559, alpha subunit"/>
    <property type="match status" value="1"/>
</dbReference>
<name>C6G430_KRYTR</name>
<dbReference type="InterPro" id="IPR013082">
    <property type="entry name" value="PSII_cytb559_asu_lum"/>
</dbReference>
<dbReference type="EMBL" id="FJ491254">
    <property type="protein sequence ID" value="ACS34804.1"/>
    <property type="molecule type" value="mRNA"/>
</dbReference>
<protein>
    <submittedName>
        <fullName evidence="15">Cytochrome b559 alpha subunit</fullName>
    </submittedName>
</protein>
<sequence>MSTGERPFIDILQDRRYWVIHLITIPSLFLAGVIFVLSGFVYKLFGVPNFNQYFYNDNTQISLINDRFSVLNEIEDL</sequence>
<dbReference type="SUPFAM" id="SSF161045">
    <property type="entry name" value="Cytochrome b559 subunits"/>
    <property type="match status" value="1"/>
</dbReference>
<dbReference type="GO" id="GO:0020037">
    <property type="term" value="F:heme binding"/>
    <property type="evidence" value="ECO:0007669"/>
    <property type="project" value="InterPro"/>
</dbReference>
<evidence type="ECO:0000259" key="13">
    <source>
        <dbReference type="Pfam" id="PF00283"/>
    </source>
</evidence>
<evidence type="ECO:0000256" key="4">
    <source>
        <dbReference type="ARBA" id="ARBA00022617"/>
    </source>
</evidence>
<dbReference type="InterPro" id="IPR006217">
    <property type="entry name" value="PSII_cyt_b559_asu"/>
</dbReference>
<evidence type="ECO:0000256" key="9">
    <source>
        <dbReference type="ARBA" id="ARBA00023004"/>
    </source>
</evidence>
<keyword evidence="15" id="KW-0150">Chloroplast</keyword>
<proteinExistence type="evidence at transcript level"/>
<dbReference type="Pfam" id="PF00284">
    <property type="entry name" value="Cytochrom_B559a"/>
    <property type="match status" value="1"/>
</dbReference>
<evidence type="ECO:0000313" key="15">
    <source>
        <dbReference type="EMBL" id="ACS34804.1"/>
    </source>
</evidence>
<keyword evidence="5 12" id="KW-0812">Transmembrane</keyword>
<dbReference type="GO" id="GO:0009523">
    <property type="term" value="C:photosystem II"/>
    <property type="evidence" value="ECO:0007669"/>
    <property type="project" value="UniProtKB-KW"/>
</dbReference>
<feature type="domain" description="Photosystem II cytochrome b559 alpha subunit lumenal region" evidence="14">
    <location>
        <begin position="42"/>
        <end position="76"/>
    </location>
</feature>